<evidence type="ECO:0000256" key="1">
    <source>
        <dbReference type="SAM" id="MobiDB-lite"/>
    </source>
</evidence>
<accession>A0A4Y2I7R2</accession>
<dbReference type="AlphaFoldDB" id="A0A4Y2I7R2"/>
<evidence type="ECO:0000313" key="3">
    <source>
        <dbReference type="Proteomes" id="UP000499080"/>
    </source>
</evidence>
<comment type="caution">
    <text evidence="2">The sequence shown here is derived from an EMBL/GenBank/DDBJ whole genome shotgun (WGS) entry which is preliminary data.</text>
</comment>
<protein>
    <submittedName>
        <fullName evidence="2">Uncharacterized protein</fullName>
    </submittedName>
</protein>
<keyword evidence="3" id="KW-1185">Reference proteome</keyword>
<dbReference type="Proteomes" id="UP000499080">
    <property type="component" value="Unassembled WGS sequence"/>
</dbReference>
<feature type="region of interest" description="Disordered" evidence="1">
    <location>
        <begin position="106"/>
        <end position="130"/>
    </location>
</feature>
<gene>
    <name evidence="2" type="ORF">AVEN_251161_1</name>
</gene>
<evidence type="ECO:0000313" key="2">
    <source>
        <dbReference type="EMBL" id="GBM73718.1"/>
    </source>
</evidence>
<organism evidence="2 3">
    <name type="scientific">Araneus ventricosus</name>
    <name type="common">Orbweaver spider</name>
    <name type="synonym">Epeira ventricosa</name>
    <dbReference type="NCBI Taxonomy" id="182803"/>
    <lineage>
        <taxon>Eukaryota</taxon>
        <taxon>Metazoa</taxon>
        <taxon>Ecdysozoa</taxon>
        <taxon>Arthropoda</taxon>
        <taxon>Chelicerata</taxon>
        <taxon>Arachnida</taxon>
        <taxon>Araneae</taxon>
        <taxon>Araneomorphae</taxon>
        <taxon>Entelegynae</taxon>
        <taxon>Araneoidea</taxon>
        <taxon>Araneidae</taxon>
        <taxon>Araneus</taxon>
    </lineage>
</organism>
<sequence length="130" mass="14408">MFVTNFVAVGSAVCPVQRQRKQTHTHSALLLVEISIPLSLCRTSHVVYPFLLFHSPSKSSLCVSDPCSIAINGLSEHPVHWFSKMEPFPLLKLIAYCDVFPSRRHSSHEKKSPVPFMSAADRRPAATGGH</sequence>
<dbReference type="EMBL" id="BGPR01002454">
    <property type="protein sequence ID" value="GBM73718.1"/>
    <property type="molecule type" value="Genomic_DNA"/>
</dbReference>
<reference evidence="2 3" key="1">
    <citation type="journal article" date="2019" name="Sci. Rep.">
        <title>Orb-weaving spider Araneus ventricosus genome elucidates the spidroin gene catalogue.</title>
        <authorList>
            <person name="Kono N."/>
            <person name="Nakamura H."/>
            <person name="Ohtoshi R."/>
            <person name="Moran D.A.P."/>
            <person name="Shinohara A."/>
            <person name="Yoshida Y."/>
            <person name="Fujiwara M."/>
            <person name="Mori M."/>
            <person name="Tomita M."/>
            <person name="Arakawa K."/>
        </authorList>
    </citation>
    <scope>NUCLEOTIDE SEQUENCE [LARGE SCALE GENOMIC DNA]</scope>
</reference>
<proteinExistence type="predicted"/>
<name>A0A4Y2I7R2_ARAVE</name>